<protein>
    <submittedName>
        <fullName evidence="7">Threonine/homoserine/homoserine lactone efflux protein</fullName>
    </submittedName>
</protein>
<evidence type="ECO:0000256" key="5">
    <source>
        <dbReference type="ARBA" id="ARBA00023136"/>
    </source>
</evidence>
<dbReference type="EMBL" id="FOSK01000010">
    <property type="protein sequence ID" value="SFK86621.1"/>
    <property type="molecule type" value="Genomic_DNA"/>
</dbReference>
<dbReference type="PANTHER" id="PTHR30086">
    <property type="entry name" value="ARGININE EXPORTER PROTEIN ARGO"/>
    <property type="match status" value="1"/>
</dbReference>
<feature type="transmembrane region" description="Helical" evidence="6">
    <location>
        <begin position="39"/>
        <end position="62"/>
    </location>
</feature>
<evidence type="ECO:0000313" key="8">
    <source>
        <dbReference type="Proteomes" id="UP000199598"/>
    </source>
</evidence>
<keyword evidence="3 6" id="KW-0812">Transmembrane</keyword>
<proteinExistence type="predicted"/>
<comment type="subcellular location">
    <subcellularLocation>
        <location evidence="1">Cell membrane</location>
        <topology evidence="1">Multi-pass membrane protein</topology>
    </subcellularLocation>
</comment>
<feature type="transmembrane region" description="Helical" evidence="6">
    <location>
        <begin position="143"/>
        <end position="164"/>
    </location>
</feature>
<dbReference type="Proteomes" id="UP000199598">
    <property type="component" value="Unassembled WGS sequence"/>
</dbReference>
<keyword evidence="8" id="KW-1185">Reference proteome</keyword>
<evidence type="ECO:0000256" key="2">
    <source>
        <dbReference type="ARBA" id="ARBA00022475"/>
    </source>
</evidence>
<dbReference type="PIRSF" id="PIRSF006324">
    <property type="entry name" value="LeuE"/>
    <property type="match status" value="1"/>
</dbReference>
<name>A0A1I4D3J0_9HYPH</name>
<comment type="caution">
    <text evidence="7">The sequence shown here is derived from an EMBL/GenBank/DDBJ whole genome shotgun (WGS) entry which is preliminary data.</text>
</comment>
<dbReference type="PANTHER" id="PTHR30086:SF20">
    <property type="entry name" value="ARGININE EXPORTER PROTEIN ARGO-RELATED"/>
    <property type="match status" value="1"/>
</dbReference>
<feature type="transmembrane region" description="Helical" evidence="6">
    <location>
        <begin position="185"/>
        <end position="204"/>
    </location>
</feature>
<keyword evidence="4 6" id="KW-1133">Transmembrane helix</keyword>
<sequence length="207" mass="22114">MAIEVWLTYVLACTILLIIPGPTVLMVSSYGISQGLRAVVASALGVSLGSILLISVALAGLGAVISTSALLYDILQYAGATYLIYLGVSMWRRKSVLKDQMEIVATTRLQIFRDTFLVSAFNPKDMLFFVAFLPQFVEDTIPVIPQFILLGTTFVVLGGINTMFWTSMAGSCSAMLTGGKCAKRLNRIGGTGLLSAGLFIALSGKFP</sequence>
<dbReference type="Pfam" id="PF01810">
    <property type="entry name" value="LysE"/>
    <property type="match status" value="1"/>
</dbReference>
<organism evidence="7 8">
    <name type="scientific">Pseudovibrio ascidiaceicola</name>
    <dbReference type="NCBI Taxonomy" id="285279"/>
    <lineage>
        <taxon>Bacteria</taxon>
        <taxon>Pseudomonadati</taxon>
        <taxon>Pseudomonadota</taxon>
        <taxon>Alphaproteobacteria</taxon>
        <taxon>Hyphomicrobiales</taxon>
        <taxon>Stappiaceae</taxon>
        <taxon>Pseudovibrio</taxon>
    </lineage>
</organism>
<feature type="transmembrane region" description="Helical" evidence="6">
    <location>
        <begin position="6"/>
        <end position="27"/>
    </location>
</feature>
<reference evidence="7 8" key="1">
    <citation type="submission" date="2016-10" db="EMBL/GenBank/DDBJ databases">
        <authorList>
            <person name="Varghese N."/>
            <person name="Submissions S."/>
        </authorList>
    </citation>
    <scope>NUCLEOTIDE SEQUENCE [LARGE SCALE GENOMIC DNA]</scope>
    <source>
        <strain evidence="7 8">DSM 16392</strain>
    </source>
</reference>
<evidence type="ECO:0000256" key="6">
    <source>
        <dbReference type="SAM" id="Phobius"/>
    </source>
</evidence>
<evidence type="ECO:0000256" key="4">
    <source>
        <dbReference type="ARBA" id="ARBA00022989"/>
    </source>
</evidence>
<keyword evidence="2" id="KW-1003">Cell membrane</keyword>
<evidence type="ECO:0000313" key="7">
    <source>
        <dbReference type="EMBL" id="SFK86621.1"/>
    </source>
</evidence>
<dbReference type="RefSeq" id="WP_063303972.1">
    <property type="nucleotide sequence ID" value="NZ_FOSK01000010.1"/>
</dbReference>
<feature type="transmembrane region" description="Helical" evidence="6">
    <location>
        <begin position="74"/>
        <end position="91"/>
    </location>
</feature>
<accession>A0A1I4D3J0</accession>
<dbReference type="InterPro" id="IPR001123">
    <property type="entry name" value="LeuE-type"/>
</dbReference>
<evidence type="ECO:0000256" key="1">
    <source>
        <dbReference type="ARBA" id="ARBA00004651"/>
    </source>
</evidence>
<evidence type="ECO:0000256" key="3">
    <source>
        <dbReference type="ARBA" id="ARBA00022692"/>
    </source>
</evidence>
<gene>
    <name evidence="7" type="ORF">SAMN04488518_110145</name>
</gene>
<keyword evidence="5 6" id="KW-0472">Membrane</keyword>